<dbReference type="Proteomes" id="UP000509303">
    <property type="component" value="Chromosome"/>
</dbReference>
<evidence type="ECO:0000313" key="3">
    <source>
        <dbReference type="Proteomes" id="UP000509303"/>
    </source>
</evidence>
<sequence length="293" mass="32143">MPASEVEGSRLMPVHHMRPGDHAFVSYGDGESRSQIMATYAWLGVARGEKVTIYADPRLGEREMRHAVHARGPSMAPALGCGQVEFSTMRALLSPDREFTVRRQQSRLAEETERALHQGYTGFRAFIDMAWVADLNADVAVVIHRETHADHLFADGHYSEICAYDRRWFARDVLDQMAEAHPCRLLDRLGLLSITAADDTLLVVGEADVSGRARFTGGVRAALARTDRSALLTIDLSRLHFLSLGCATDLLALAAVGGPRLSVACSPLVARTLRRLGSDALPQLALIEVSRQC</sequence>
<protein>
    <submittedName>
        <fullName evidence="2">MEDS domain-containing protein</fullName>
    </submittedName>
</protein>
<evidence type="ECO:0000259" key="1">
    <source>
        <dbReference type="Pfam" id="PF14417"/>
    </source>
</evidence>
<gene>
    <name evidence="2" type="ORF">HUT08_32820</name>
</gene>
<dbReference type="InterPro" id="IPR025847">
    <property type="entry name" value="MEDS_domain"/>
</dbReference>
<dbReference type="EMBL" id="CP054929">
    <property type="protein sequence ID" value="QKW53541.1"/>
    <property type="molecule type" value="Genomic_DNA"/>
</dbReference>
<proteinExistence type="predicted"/>
<evidence type="ECO:0000313" key="2">
    <source>
        <dbReference type="EMBL" id="QKW53541.1"/>
    </source>
</evidence>
<name>A0A7H8NGG2_9ACTN</name>
<feature type="domain" description="MEDS" evidence="1">
    <location>
        <begin position="21"/>
        <end position="182"/>
    </location>
</feature>
<organism evidence="2 3">
    <name type="scientific">Streptomyces buecherae</name>
    <dbReference type="NCBI Taxonomy" id="2763006"/>
    <lineage>
        <taxon>Bacteria</taxon>
        <taxon>Bacillati</taxon>
        <taxon>Actinomycetota</taxon>
        <taxon>Actinomycetes</taxon>
        <taxon>Kitasatosporales</taxon>
        <taxon>Streptomycetaceae</taxon>
        <taxon>Streptomyces</taxon>
    </lineage>
</organism>
<keyword evidence="3" id="KW-1185">Reference proteome</keyword>
<reference evidence="2 3" key="1">
    <citation type="submission" date="2020-06" db="EMBL/GenBank/DDBJ databases">
        <title>Genome mining for natural products.</title>
        <authorList>
            <person name="Zhang B."/>
            <person name="Shi J."/>
            <person name="Ge H."/>
        </authorList>
    </citation>
    <scope>NUCLEOTIDE SEQUENCE [LARGE SCALE GENOMIC DNA]</scope>
    <source>
        <strain evidence="2 3">NA00687</strain>
    </source>
</reference>
<dbReference type="AlphaFoldDB" id="A0A7H8NGG2"/>
<accession>A0A7H8NGG2</accession>
<dbReference type="Pfam" id="PF14417">
    <property type="entry name" value="MEDS"/>
    <property type="match status" value="1"/>
</dbReference>